<sequence length="435" mass="44520">MHAVGGAATAFAVGAAGLGFLETTVMPDTAPSPITTAETVPTTGVELAAQFAGRPAAAAELLAALPPLTVATLWSTLPRLFITDLIHERADVIGNLDGASYADRDRANVRRLGSSLVLAEADERRALAQLNSPSASASSARVAAEASARVESFEVLLRLFAPGQETATRRYLVSLDLSVDGPPLAAIAVGDLDAARYTTFFVPGMNSSVREAEDLLRGVTRIQQASADSAAVLWVGYESPGPVDTVSTGHAEAGAVRLAADLDGYAAVRDVSGVPSELTLLAHSYGSTTAAIALAGGAHGVDAFVMIGSAGVPANIRLDDLHLPPESVYASEAMGDGIAGSGQFWSGRANPASAEWGAQLFSSNGTVLDDGTVLTAVRAHDVVGSDDHTDAEKYLGDGTESLYGIRMIATGHRGPLAPLVPTPLEDSTIVAAAGK</sequence>
<proteinExistence type="predicted"/>
<dbReference type="SUPFAM" id="SSF53474">
    <property type="entry name" value="alpha/beta-Hydrolases"/>
    <property type="match status" value="1"/>
</dbReference>
<dbReference type="EMBL" id="RCUV01000008">
    <property type="protein sequence ID" value="RLP71338.1"/>
    <property type="molecule type" value="Genomic_DNA"/>
</dbReference>
<accession>A0A3L6ZU56</accession>
<evidence type="ECO:0000259" key="1">
    <source>
        <dbReference type="Pfam" id="PF06259"/>
    </source>
</evidence>
<dbReference type="Proteomes" id="UP000270299">
    <property type="component" value="Unassembled WGS sequence"/>
</dbReference>
<dbReference type="RefSeq" id="WP_121672854.1">
    <property type="nucleotide sequence ID" value="NZ_BMXM01000004.1"/>
</dbReference>
<evidence type="ECO:0000313" key="2">
    <source>
        <dbReference type="EMBL" id="RLP71338.1"/>
    </source>
</evidence>
<dbReference type="InterPro" id="IPR010427">
    <property type="entry name" value="DUF1023"/>
</dbReference>
<evidence type="ECO:0000313" key="3">
    <source>
        <dbReference type="Proteomes" id="UP000270299"/>
    </source>
</evidence>
<dbReference type="OrthoDB" id="3259161at2"/>
<organism evidence="2 3">
    <name type="scientific">Mycetocola manganoxydans</name>
    <dbReference type="NCBI Taxonomy" id="699879"/>
    <lineage>
        <taxon>Bacteria</taxon>
        <taxon>Bacillati</taxon>
        <taxon>Actinomycetota</taxon>
        <taxon>Actinomycetes</taxon>
        <taxon>Micrococcales</taxon>
        <taxon>Microbacteriaceae</taxon>
        <taxon>Mycetocola</taxon>
    </lineage>
</organism>
<dbReference type="Pfam" id="PF06259">
    <property type="entry name" value="Abhydrolase_8"/>
    <property type="match status" value="1"/>
</dbReference>
<dbReference type="AlphaFoldDB" id="A0A3L6ZU56"/>
<protein>
    <recommendedName>
        <fullName evidence="1">DUF1023 domain-containing protein</fullName>
    </recommendedName>
</protein>
<name>A0A3L6ZU56_9MICO</name>
<dbReference type="InterPro" id="IPR029058">
    <property type="entry name" value="AB_hydrolase_fold"/>
</dbReference>
<reference evidence="2 3" key="1">
    <citation type="submission" date="2018-10" db="EMBL/GenBank/DDBJ databases">
        <authorList>
            <person name="Li J."/>
        </authorList>
    </citation>
    <scope>NUCLEOTIDE SEQUENCE [LARGE SCALE GENOMIC DNA]</scope>
    <source>
        <strain evidence="2 3">CCTCC AB209002</strain>
    </source>
</reference>
<keyword evidence="3" id="KW-1185">Reference proteome</keyword>
<gene>
    <name evidence="2" type="ORF">D9V29_08260</name>
</gene>
<comment type="caution">
    <text evidence="2">The sequence shown here is derived from an EMBL/GenBank/DDBJ whole genome shotgun (WGS) entry which is preliminary data.</text>
</comment>
<feature type="domain" description="DUF1023" evidence="1">
    <location>
        <begin position="184"/>
        <end position="339"/>
    </location>
</feature>